<dbReference type="RefSeq" id="WP_050872232.1">
    <property type="nucleotide sequence ID" value="NZ_CP062803.1"/>
</dbReference>
<reference evidence="1 2" key="1">
    <citation type="submission" date="2020-10" db="EMBL/GenBank/DDBJ databases">
        <title>Complete genome sequence of Cupriavidus basilensis CCUG 49340T.</title>
        <authorList>
            <person name="Salva-Serra F."/>
            <person name="Donoso R.A."/>
            <person name="Cho K.H."/>
            <person name="Yoo J.A."/>
            <person name="Lee K."/>
            <person name="Yoon S.-H."/>
            <person name="Perez-Pantoja D."/>
            <person name="Moore E.R.B."/>
        </authorList>
    </citation>
    <scope>NUCLEOTIDE SEQUENCE [LARGE SCALE GENOMIC DNA]</scope>
    <source>
        <strain evidence="2">CCUG 49340</strain>
    </source>
</reference>
<sequence length="380" mass="40760">MKRLWIVLGVSVAFALGGCSATTSAYVKAGEGFTETMDGAKASVKLLADQRTRVARVAYADNLIVRGQTAGGTVEKEFGDFVCKGAGALVDARSGMKVLGQYGKSVNDLLKKPDQDVASLWESMATIEERQAKLKKPKQSTEQSDCADEVAGLLAMNMPTVQESGLLAGILTIQTVIDGLNKAVVAVMSMQDEAARAKALQVYITANTKTVADLIDKVGQISPEYDDLCRSDTGKHRIFCKVYTERPDGAAADYVIPEPNKLAAQLLWQKWASLRQPYLHFQSFSAAAPAARTPQEKARAMDMALRIHRQLGEYDALRVTPSPQMLPGGLREAQQALVDVAEGKVPPGTGWGRIMAWAKTLGDVASGLGDAKKAIEGDAE</sequence>
<organism evidence="1 2">
    <name type="scientific">Cupriavidus basilensis</name>
    <dbReference type="NCBI Taxonomy" id="68895"/>
    <lineage>
        <taxon>Bacteria</taxon>
        <taxon>Pseudomonadati</taxon>
        <taxon>Pseudomonadota</taxon>
        <taxon>Betaproteobacteria</taxon>
        <taxon>Burkholderiales</taxon>
        <taxon>Burkholderiaceae</taxon>
        <taxon>Cupriavidus</taxon>
    </lineage>
</organism>
<dbReference type="GeneID" id="98402083"/>
<dbReference type="Proteomes" id="UP000397656">
    <property type="component" value="Chromosome 1"/>
</dbReference>
<dbReference type="AlphaFoldDB" id="A0A643FU57"/>
<evidence type="ECO:0000313" key="2">
    <source>
        <dbReference type="Proteomes" id="UP000397656"/>
    </source>
</evidence>
<accession>A0A643FU57</accession>
<dbReference type="PROSITE" id="PS51257">
    <property type="entry name" value="PROKAR_LIPOPROTEIN"/>
    <property type="match status" value="1"/>
</dbReference>
<evidence type="ECO:0008006" key="3">
    <source>
        <dbReference type="Google" id="ProtNLM"/>
    </source>
</evidence>
<evidence type="ECO:0000313" key="1">
    <source>
        <dbReference type="EMBL" id="QOT75378.1"/>
    </source>
</evidence>
<name>A0A643FU57_9BURK</name>
<dbReference type="EMBL" id="CP062803">
    <property type="protein sequence ID" value="QOT75378.1"/>
    <property type="molecule type" value="Genomic_DNA"/>
</dbReference>
<gene>
    <name evidence="1" type="ORF">F7R26_014305</name>
</gene>
<protein>
    <recommendedName>
        <fullName evidence="3">Lipoprotein</fullName>
    </recommendedName>
</protein>
<proteinExistence type="predicted"/>